<evidence type="ECO:0000313" key="2">
    <source>
        <dbReference type="Proteomes" id="UP000003465"/>
    </source>
</evidence>
<dbReference type="Proteomes" id="UP000003465">
    <property type="component" value="Unassembled WGS sequence"/>
</dbReference>
<sequence>DWIAELKAVLMMTKPILPTWMQPVTRALSANNRLPL</sequence>
<reference evidence="1 2" key="1">
    <citation type="journal article" date="2011" name="PLoS Pathog.">
        <title>Dynamic evolution of pathogenicity revealed by sequencing and comparative genomics of 19 Pseudomonas syringae isolates.</title>
        <authorList>
            <person name="Baltrus D.A."/>
            <person name="Nishimura M.T."/>
            <person name="Romanchuk A."/>
            <person name="Chang J.H."/>
            <person name="Mukhtar M.S."/>
            <person name="Cherkis K."/>
            <person name="Roach J."/>
            <person name="Grant S.R."/>
            <person name="Jones C.D."/>
            <person name="Dangl J.L."/>
        </authorList>
    </citation>
    <scope>NUCLEOTIDE SEQUENCE [LARGE SCALE GENOMIC DNA]</scope>
    <source>
        <strain evidence="1 2">301020</strain>
    </source>
</reference>
<feature type="non-terminal residue" evidence="1">
    <location>
        <position position="1"/>
    </location>
</feature>
<name>A0A656GLH9_PSEA0</name>
<organism evidence="1 2">
    <name type="scientific">Pseudomonas amygdali pv. mori str. 301020</name>
    <dbReference type="NCBI Taxonomy" id="629261"/>
    <lineage>
        <taxon>Bacteria</taxon>
        <taxon>Pseudomonadati</taxon>
        <taxon>Pseudomonadota</taxon>
        <taxon>Gammaproteobacteria</taxon>
        <taxon>Pseudomonadales</taxon>
        <taxon>Pseudomonadaceae</taxon>
        <taxon>Pseudomonas</taxon>
        <taxon>Pseudomonas amygdali</taxon>
    </lineage>
</organism>
<gene>
    <name evidence="1" type="ORF">PSYMO_37731</name>
</gene>
<proteinExistence type="predicted"/>
<protein>
    <submittedName>
        <fullName evidence="1">Uncharacterized protein</fullName>
    </submittedName>
</protein>
<comment type="caution">
    <text evidence="1">The sequence shown here is derived from an EMBL/GenBank/DDBJ whole genome shotgun (WGS) entry which is preliminary data.</text>
</comment>
<dbReference type="EMBL" id="AEAG01003043">
    <property type="protein sequence ID" value="EGH26916.1"/>
    <property type="molecule type" value="Genomic_DNA"/>
</dbReference>
<dbReference type="AlphaFoldDB" id="A0A656GLH9"/>
<feature type="non-terminal residue" evidence="1">
    <location>
        <position position="36"/>
    </location>
</feature>
<accession>A0A656GLH9</accession>
<evidence type="ECO:0000313" key="1">
    <source>
        <dbReference type="EMBL" id="EGH26916.1"/>
    </source>
</evidence>